<reference evidence="1 2" key="1">
    <citation type="submission" date="2021-03" db="EMBL/GenBank/DDBJ databases">
        <title>Enterococcal diversity collection.</title>
        <authorList>
            <person name="Gilmore M.S."/>
            <person name="Schwartzman J."/>
            <person name="Van Tyne D."/>
            <person name="Martin M."/>
            <person name="Earl A.M."/>
            <person name="Manson A.L."/>
            <person name="Straub T."/>
            <person name="Salamzade R."/>
            <person name="Saavedra J."/>
            <person name="Lebreton F."/>
            <person name="Prichula J."/>
            <person name="Schaufler K."/>
            <person name="Gaca A."/>
            <person name="Sgardioli B."/>
            <person name="Wagenaar J."/>
            <person name="Strong T."/>
        </authorList>
    </citation>
    <scope>NUCLEOTIDE SEQUENCE [LARGE SCALE GENOMIC DNA]</scope>
    <source>
        <strain evidence="1 2">669A</strain>
    </source>
</reference>
<dbReference type="NCBIfam" id="TIGR01484">
    <property type="entry name" value="HAD-SF-IIB"/>
    <property type="match status" value="1"/>
</dbReference>
<dbReference type="PANTHER" id="PTHR10000">
    <property type="entry name" value="PHOSPHOSERINE PHOSPHATASE"/>
    <property type="match status" value="1"/>
</dbReference>
<dbReference type="SFLD" id="SFLDS00003">
    <property type="entry name" value="Haloacid_Dehalogenase"/>
    <property type="match status" value="1"/>
</dbReference>
<dbReference type="InterPro" id="IPR036412">
    <property type="entry name" value="HAD-like_sf"/>
</dbReference>
<keyword evidence="2" id="KW-1185">Reference proteome</keyword>
<dbReference type="PANTHER" id="PTHR10000:SF8">
    <property type="entry name" value="HAD SUPERFAMILY HYDROLASE-LIKE, TYPE 3"/>
    <property type="match status" value="1"/>
</dbReference>
<name>A0ABS3L893_9ENTE</name>
<protein>
    <submittedName>
        <fullName evidence="1">HAD family phosphatase</fullName>
    </submittedName>
</protein>
<dbReference type="SUPFAM" id="SSF56784">
    <property type="entry name" value="HAD-like"/>
    <property type="match status" value="1"/>
</dbReference>
<dbReference type="PRINTS" id="PR00119">
    <property type="entry name" value="CATATPASE"/>
</dbReference>
<organism evidence="1 2">
    <name type="scientific">Candidatus Enterococcus moelleringii</name>
    <dbReference type="NCBI Taxonomy" id="2815325"/>
    <lineage>
        <taxon>Bacteria</taxon>
        <taxon>Bacillati</taxon>
        <taxon>Bacillota</taxon>
        <taxon>Bacilli</taxon>
        <taxon>Lactobacillales</taxon>
        <taxon>Enterococcaceae</taxon>
        <taxon>Enterococcus</taxon>
    </lineage>
</organism>
<proteinExistence type="predicted"/>
<evidence type="ECO:0000313" key="1">
    <source>
        <dbReference type="EMBL" id="MBO1305846.1"/>
    </source>
</evidence>
<dbReference type="EMBL" id="JAFREM010000011">
    <property type="protein sequence ID" value="MBO1305846.1"/>
    <property type="molecule type" value="Genomic_DNA"/>
</dbReference>
<gene>
    <name evidence="1" type="ORF">JZO70_06730</name>
</gene>
<dbReference type="Gene3D" id="3.40.50.1000">
    <property type="entry name" value="HAD superfamily/HAD-like"/>
    <property type="match status" value="1"/>
</dbReference>
<dbReference type="PROSITE" id="PS01228">
    <property type="entry name" value="COF_1"/>
    <property type="match status" value="1"/>
</dbReference>
<dbReference type="SFLD" id="SFLDG01144">
    <property type="entry name" value="C2.B.4:_PGP_Like"/>
    <property type="match status" value="1"/>
</dbReference>
<dbReference type="CDD" id="cd07516">
    <property type="entry name" value="HAD_Pase"/>
    <property type="match status" value="1"/>
</dbReference>
<dbReference type="InterPro" id="IPR023214">
    <property type="entry name" value="HAD_sf"/>
</dbReference>
<dbReference type="RefSeq" id="WP_207672773.1">
    <property type="nucleotide sequence ID" value="NZ_JAFREM010000011.1"/>
</dbReference>
<accession>A0ABS3L893</accession>
<dbReference type="NCBIfam" id="TIGR00099">
    <property type="entry name" value="Cof-subfamily"/>
    <property type="match status" value="1"/>
</dbReference>
<dbReference type="Pfam" id="PF08282">
    <property type="entry name" value="Hydrolase_3"/>
    <property type="match status" value="1"/>
</dbReference>
<dbReference type="Proteomes" id="UP000664601">
    <property type="component" value="Unassembled WGS sequence"/>
</dbReference>
<evidence type="ECO:0000313" key="2">
    <source>
        <dbReference type="Proteomes" id="UP000664601"/>
    </source>
</evidence>
<comment type="caution">
    <text evidence="1">The sequence shown here is derived from an EMBL/GenBank/DDBJ whole genome shotgun (WGS) entry which is preliminary data.</text>
</comment>
<dbReference type="SFLD" id="SFLDG01140">
    <property type="entry name" value="C2.B:_Phosphomannomutase_and_P"/>
    <property type="match status" value="1"/>
</dbReference>
<dbReference type="InterPro" id="IPR000150">
    <property type="entry name" value="Cof"/>
</dbReference>
<sequence>MIKLVAIDLDGTLLTDAKTISDKNKAVLAQAKAQGVKIVVCTGRPLIAIGEYLEELNLVDEGDYSITFNGGLIQKNNTGELLGKTALNLEQVQDLYKLFTQLPLPMDILSDARCLQLNTAPEHVSLYPTMNKKVTYFPAAIEDLTKDTLYNKVVAAIDVDYLDEKMTEIPAEYLERYEVCKTRPNLLEFMPKGVTKAYGLKVLGEELGIDASEMLTLGDEANDLPMIEYAGIGVAMENATDDVKAVADYITGTNQADGVAQAIEKFVLN</sequence>
<dbReference type="Gene3D" id="3.30.1240.10">
    <property type="match status" value="1"/>
</dbReference>
<dbReference type="InterPro" id="IPR006379">
    <property type="entry name" value="HAD-SF_hydro_IIB"/>
</dbReference>